<dbReference type="SUPFAM" id="SSF53448">
    <property type="entry name" value="Nucleotide-diphospho-sugar transferases"/>
    <property type="match status" value="1"/>
</dbReference>
<dbReference type="AlphaFoldDB" id="A0ABD5PRS2"/>
<dbReference type="CDD" id="cd00761">
    <property type="entry name" value="Glyco_tranf_GTA_type"/>
    <property type="match status" value="1"/>
</dbReference>
<sequence length="240" mass="27339">MTATTVSEVSRPIDHSDPRVSVVVPTIPANSHDAVVEHLREQTADAYEGIVVDDASLDICEARNAGIRAARGDIVALTDDDCRPPRDWLSRVEQAFDRDPDLVCLEGAVHGGRTYDGERRYVGCNLAFDREAALEVGGFRSEFAGWRDDTEFGWRMERDASGHCAYLDEVRMSHPDQPRATIDEALESRLRREYPTRYEEVIVPDSLHGRINDWLWRKGVWDLVDTVRYDLPKMIRSVRR</sequence>
<dbReference type="InterPro" id="IPR001173">
    <property type="entry name" value="Glyco_trans_2-like"/>
</dbReference>
<evidence type="ECO:0000313" key="2">
    <source>
        <dbReference type="EMBL" id="MFC4543250.1"/>
    </source>
</evidence>
<accession>A0ABD5PRS2</accession>
<dbReference type="PANTHER" id="PTHR43685">
    <property type="entry name" value="GLYCOSYLTRANSFERASE"/>
    <property type="match status" value="1"/>
</dbReference>
<dbReference type="Gene3D" id="3.90.550.10">
    <property type="entry name" value="Spore Coat Polysaccharide Biosynthesis Protein SpsA, Chain A"/>
    <property type="match status" value="1"/>
</dbReference>
<keyword evidence="2" id="KW-0808">Transferase</keyword>
<dbReference type="RefSeq" id="WP_250140072.1">
    <property type="nucleotide sequence ID" value="NZ_JALIQP010000002.1"/>
</dbReference>
<comment type="caution">
    <text evidence="2">The sequence shown here is derived from an EMBL/GenBank/DDBJ whole genome shotgun (WGS) entry which is preliminary data.</text>
</comment>
<reference evidence="2 3" key="1">
    <citation type="journal article" date="2019" name="Int. J. Syst. Evol. Microbiol.">
        <title>The Global Catalogue of Microorganisms (GCM) 10K type strain sequencing project: providing services to taxonomists for standard genome sequencing and annotation.</title>
        <authorList>
            <consortium name="The Broad Institute Genomics Platform"/>
            <consortium name="The Broad Institute Genome Sequencing Center for Infectious Disease"/>
            <person name="Wu L."/>
            <person name="Ma J."/>
        </authorList>
    </citation>
    <scope>NUCLEOTIDE SEQUENCE [LARGE SCALE GENOMIC DNA]</scope>
    <source>
        <strain evidence="2 3">WLHS5</strain>
    </source>
</reference>
<dbReference type="EC" id="2.4.-.-" evidence="2"/>
<organism evidence="2 3">
    <name type="scientific">Halosolutus amylolyticus</name>
    <dbReference type="NCBI Taxonomy" id="2932267"/>
    <lineage>
        <taxon>Archaea</taxon>
        <taxon>Methanobacteriati</taxon>
        <taxon>Methanobacteriota</taxon>
        <taxon>Stenosarchaea group</taxon>
        <taxon>Halobacteria</taxon>
        <taxon>Halobacteriales</taxon>
        <taxon>Natrialbaceae</taxon>
        <taxon>Halosolutus</taxon>
    </lineage>
</organism>
<dbReference type="EMBL" id="JBHSFA010000007">
    <property type="protein sequence ID" value="MFC4543250.1"/>
    <property type="molecule type" value="Genomic_DNA"/>
</dbReference>
<feature type="domain" description="Glycosyltransferase 2-like" evidence="1">
    <location>
        <begin position="61"/>
        <end position="121"/>
    </location>
</feature>
<dbReference type="InterPro" id="IPR029044">
    <property type="entry name" value="Nucleotide-diphossugar_trans"/>
</dbReference>
<keyword evidence="2" id="KW-0328">Glycosyltransferase</keyword>
<dbReference type="Proteomes" id="UP001595898">
    <property type="component" value="Unassembled WGS sequence"/>
</dbReference>
<protein>
    <submittedName>
        <fullName evidence="2">Glycosyltransferase</fullName>
        <ecNumber evidence="2">2.4.-.-</ecNumber>
    </submittedName>
</protein>
<proteinExistence type="predicted"/>
<name>A0ABD5PRS2_9EURY</name>
<dbReference type="Pfam" id="PF00535">
    <property type="entry name" value="Glycos_transf_2"/>
    <property type="match status" value="1"/>
</dbReference>
<dbReference type="InterPro" id="IPR050834">
    <property type="entry name" value="Glycosyltransf_2"/>
</dbReference>
<evidence type="ECO:0000313" key="3">
    <source>
        <dbReference type="Proteomes" id="UP001595898"/>
    </source>
</evidence>
<gene>
    <name evidence="2" type="ORF">ACFO5R_15070</name>
</gene>
<evidence type="ECO:0000259" key="1">
    <source>
        <dbReference type="Pfam" id="PF00535"/>
    </source>
</evidence>
<dbReference type="GO" id="GO:0016757">
    <property type="term" value="F:glycosyltransferase activity"/>
    <property type="evidence" value="ECO:0007669"/>
    <property type="project" value="UniProtKB-KW"/>
</dbReference>
<dbReference type="PANTHER" id="PTHR43685:SF3">
    <property type="entry name" value="SLR2126 PROTEIN"/>
    <property type="match status" value="1"/>
</dbReference>
<keyword evidence="3" id="KW-1185">Reference proteome</keyword>